<dbReference type="InterPro" id="IPR058055">
    <property type="entry name" value="PA-PLA1"/>
</dbReference>
<reference evidence="3 4" key="1">
    <citation type="journal article" date="2016" name="Proc. Natl. Acad. Sci. U.S.A.">
        <title>Comparative genomics of biotechnologically important yeasts.</title>
        <authorList>
            <person name="Riley R."/>
            <person name="Haridas S."/>
            <person name="Wolfe K.H."/>
            <person name="Lopes M.R."/>
            <person name="Hittinger C.T."/>
            <person name="Goeker M."/>
            <person name="Salamov A.A."/>
            <person name="Wisecaver J.H."/>
            <person name="Long T.M."/>
            <person name="Calvey C.H."/>
            <person name="Aerts A.L."/>
            <person name="Barry K.W."/>
            <person name="Choi C."/>
            <person name="Clum A."/>
            <person name="Coughlan A.Y."/>
            <person name="Deshpande S."/>
            <person name="Douglass A.P."/>
            <person name="Hanson S.J."/>
            <person name="Klenk H.-P."/>
            <person name="LaButti K.M."/>
            <person name="Lapidus A."/>
            <person name="Lindquist E.A."/>
            <person name="Lipzen A.M."/>
            <person name="Meier-Kolthoff J.P."/>
            <person name="Ohm R.A."/>
            <person name="Otillar R.P."/>
            <person name="Pangilinan J.L."/>
            <person name="Peng Y."/>
            <person name="Rokas A."/>
            <person name="Rosa C.A."/>
            <person name="Scheuner C."/>
            <person name="Sibirny A.A."/>
            <person name="Slot J.C."/>
            <person name="Stielow J.B."/>
            <person name="Sun H."/>
            <person name="Kurtzman C.P."/>
            <person name="Blackwell M."/>
            <person name="Grigoriev I.V."/>
            <person name="Jeffries T.W."/>
        </authorList>
    </citation>
    <scope>NUCLEOTIDE SEQUENCE [LARGE SCALE GENOMIC DNA]</scope>
    <source>
        <strain evidence="4">ATCC 58044 / CBS 1984 / NCYC 433 / NRRL Y-366-8</strain>
    </source>
</reference>
<dbReference type="Pfam" id="PF02862">
    <property type="entry name" value="DDHD"/>
    <property type="match status" value="2"/>
</dbReference>
<gene>
    <name evidence="3" type="ORF">WICANDRAFT_29417</name>
</gene>
<dbReference type="GO" id="GO:0046872">
    <property type="term" value="F:metal ion binding"/>
    <property type="evidence" value="ECO:0007669"/>
    <property type="project" value="InterPro"/>
</dbReference>
<dbReference type="STRING" id="683960.A0A1E3P7A6"/>
<evidence type="ECO:0000256" key="1">
    <source>
        <dbReference type="SAM" id="MobiDB-lite"/>
    </source>
</evidence>
<dbReference type="EMBL" id="KV454209">
    <property type="protein sequence ID" value="ODQ61306.1"/>
    <property type="molecule type" value="Genomic_DNA"/>
</dbReference>
<accession>A0A1E3P7A6</accession>
<dbReference type="SMART" id="SM01127">
    <property type="entry name" value="DDHD"/>
    <property type="match status" value="1"/>
</dbReference>
<dbReference type="PROSITE" id="PS51043">
    <property type="entry name" value="DDHD"/>
    <property type="match status" value="1"/>
</dbReference>
<evidence type="ECO:0000313" key="3">
    <source>
        <dbReference type="EMBL" id="ODQ61306.1"/>
    </source>
</evidence>
<dbReference type="InterPro" id="IPR057826">
    <property type="entry name" value="WWE_C20G8.02"/>
</dbReference>
<name>A0A1E3P7A6_WICAA</name>
<dbReference type="GeneID" id="30198848"/>
<dbReference type="SUPFAM" id="SSF53474">
    <property type="entry name" value="alpha/beta-Hydrolases"/>
    <property type="match status" value="1"/>
</dbReference>
<sequence>MLFRSLVIDQSAILKRIPHVSTSTTTTSKRHFTFIKKKNFPGLGNIKEEEQNQSQISTKDEKLQPYKPKIPPLKPRWFYATDNPISMPKEYEYVKKEDPKKFSAFSEFDSERIEKKYQHLAKQLHNDGELKDTDKYKVPVNEDYLFEVDLLEKKMYPVYWEGAVYEIRRGLWFNSDGYPLREELSEELEKGYAKLKPFAKKIKNNKEKDDDAEVNLENEHGQRDIYKLDGFKEGKLVVYSEDKTAYILNELYGGKLQVGYLKGLQNGPALGASRVTRGFSGSSDTETKPERSSLSSIFELELSQMFGEKTKTNTAKSDHENTKQAMEIEIEQDYDNEEVEDGTTSKGREVDHLIFCIHGIGQTLGTKFQGVNFIHTVNVLRKNIKKVYEQNKDFQKLLNNDKNCRIQVLPISWRHKIDFSTHKPSEDRDEHGNHRLPTLNDITVEEMKPLRNLLGSVLLDVLLYYEPRYLNQILDEVTTQANDLYHLFKKRNPSFNGKISIIGHSLGSAIGFDILSMQPKQPIPKDQQDKPSRYLDFKVDNYFALGSPVGVFNLLKLKNIGSTELNGSSNDKMSVPRCDNLYNVFHPCDPVGYRIEPLISPEFKNFQPESVPFLIEDFNKQLASWAELSESLIPDALKDDEQDKSVQLKQAKLTDEQLAKLSSLNYNGRVDYELKQGYFDLTIISSISAHVSYFEDENIAGFILKEVLAKHEKVKEKTAKVRVEKKQSN</sequence>
<proteinExistence type="predicted"/>
<protein>
    <recommendedName>
        <fullName evidence="2">DDHD domain-containing protein</fullName>
    </recommendedName>
</protein>
<evidence type="ECO:0000313" key="4">
    <source>
        <dbReference type="Proteomes" id="UP000094112"/>
    </source>
</evidence>
<dbReference type="InterPro" id="IPR004177">
    <property type="entry name" value="DDHD_dom"/>
</dbReference>
<dbReference type="PANTHER" id="PTHR23509:SF10">
    <property type="entry name" value="LD21067P"/>
    <property type="match status" value="1"/>
</dbReference>
<dbReference type="Proteomes" id="UP000094112">
    <property type="component" value="Unassembled WGS sequence"/>
</dbReference>
<dbReference type="Pfam" id="PF23463">
    <property type="entry name" value="WWE_2"/>
    <property type="match status" value="1"/>
</dbReference>
<dbReference type="InterPro" id="IPR055555">
    <property type="entry name" value="PA-PLA1_DUF7131"/>
</dbReference>
<dbReference type="Pfam" id="PF23465">
    <property type="entry name" value="DUF7131"/>
    <property type="match status" value="1"/>
</dbReference>
<dbReference type="PANTHER" id="PTHR23509">
    <property type="entry name" value="PA-PL1 PHOSPHOLIPASE FAMILY"/>
    <property type="match status" value="1"/>
</dbReference>
<dbReference type="GO" id="GO:0046337">
    <property type="term" value="P:phosphatidylethanolamine metabolic process"/>
    <property type="evidence" value="ECO:0007669"/>
    <property type="project" value="EnsemblFungi"/>
</dbReference>
<dbReference type="AlphaFoldDB" id="A0A1E3P7A6"/>
<dbReference type="OrthoDB" id="69269at2759"/>
<feature type="domain" description="DDHD" evidence="2">
    <location>
        <begin position="535"/>
        <end position="709"/>
    </location>
</feature>
<evidence type="ECO:0000259" key="2">
    <source>
        <dbReference type="PROSITE" id="PS51043"/>
    </source>
</evidence>
<dbReference type="GO" id="GO:0005759">
    <property type="term" value="C:mitochondrial matrix"/>
    <property type="evidence" value="ECO:0007669"/>
    <property type="project" value="EnsemblFungi"/>
</dbReference>
<feature type="region of interest" description="Disordered" evidence="1">
    <location>
        <begin position="275"/>
        <end position="294"/>
    </location>
</feature>
<dbReference type="GO" id="GO:0008970">
    <property type="term" value="F:phospholipase A1 activity"/>
    <property type="evidence" value="ECO:0007669"/>
    <property type="project" value="EnsemblFungi"/>
</dbReference>
<dbReference type="InterPro" id="IPR029058">
    <property type="entry name" value="AB_hydrolase_fold"/>
</dbReference>
<dbReference type="RefSeq" id="XP_019040513.1">
    <property type="nucleotide sequence ID" value="XM_019181602.1"/>
</dbReference>
<dbReference type="GO" id="GO:0032048">
    <property type="term" value="P:cardiolipin metabolic process"/>
    <property type="evidence" value="ECO:0007669"/>
    <property type="project" value="EnsemblFungi"/>
</dbReference>
<organism evidence="3 4">
    <name type="scientific">Wickerhamomyces anomalus (strain ATCC 58044 / CBS 1984 / NCYC 433 / NRRL Y-366-8)</name>
    <name type="common">Yeast</name>
    <name type="synonym">Hansenula anomala</name>
    <dbReference type="NCBI Taxonomy" id="683960"/>
    <lineage>
        <taxon>Eukaryota</taxon>
        <taxon>Fungi</taxon>
        <taxon>Dikarya</taxon>
        <taxon>Ascomycota</taxon>
        <taxon>Saccharomycotina</taxon>
        <taxon>Saccharomycetes</taxon>
        <taxon>Phaffomycetales</taxon>
        <taxon>Wickerhamomycetaceae</taxon>
        <taxon>Wickerhamomyces</taxon>
    </lineage>
</organism>
<keyword evidence="4" id="KW-1185">Reference proteome</keyword>